<gene>
    <name evidence="2" type="ORF">SBOR_0950</name>
</gene>
<feature type="region of interest" description="Disordered" evidence="1">
    <location>
        <begin position="458"/>
        <end position="477"/>
    </location>
</feature>
<dbReference type="HOGENOM" id="CLU_696736_0_0_1"/>
<feature type="region of interest" description="Disordered" evidence="1">
    <location>
        <begin position="237"/>
        <end position="265"/>
    </location>
</feature>
<proteinExistence type="predicted"/>
<feature type="compositionally biased region" description="Acidic residues" evidence="1">
    <location>
        <begin position="133"/>
        <end position="148"/>
    </location>
</feature>
<accession>W9CPG1</accession>
<evidence type="ECO:0000256" key="1">
    <source>
        <dbReference type="SAM" id="MobiDB-lite"/>
    </source>
</evidence>
<dbReference type="EMBL" id="AYSA01000036">
    <property type="protein sequence ID" value="ESZ98712.1"/>
    <property type="molecule type" value="Genomic_DNA"/>
</dbReference>
<dbReference type="STRING" id="1432307.W9CPG1"/>
<dbReference type="AlphaFoldDB" id="W9CPG1"/>
<dbReference type="OrthoDB" id="27483at2759"/>
<evidence type="ECO:0000313" key="3">
    <source>
        <dbReference type="Proteomes" id="UP000019487"/>
    </source>
</evidence>
<protein>
    <submittedName>
        <fullName evidence="2">Uncharacterized protein</fullName>
    </submittedName>
</protein>
<reference evidence="2 3" key="1">
    <citation type="journal article" date="2014" name="Genome Announc.">
        <title>Draft genome sequence of Sclerotinia borealis, a psychrophilic plant pathogenic fungus.</title>
        <authorList>
            <person name="Mardanov A.V."/>
            <person name="Beletsky A.V."/>
            <person name="Kadnikov V.V."/>
            <person name="Ignatov A.N."/>
            <person name="Ravin N.V."/>
        </authorList>
    </citation>
    <scope>NUCLEOTIDE SEQUENCE [LARGE SCALE GENOMIC DNA]</scope>
    <source>
        <strain evidence="3">F-4157</strain>
    </source>
</reference>
<name>W9CPG1_SCLBF</name>
<comment type="caution">
    <text evidence="2">The sequence shown here is derived from an EMBL/GenBank/DDBJ whole genome shotgun (WGS) entry which is preliminary data.</text>
</comment>
<feature type="compositionally biased region" description="Basic and acidic residues" evidence="1">
    <location>
        <begin position="123"/>
        <end position="132"/>
    </location>
</feature>
<sequence>MFLSKGIGKKKTGDAQPSGKIDIPNMIKCAAANKSKRENEHINAMVFHDEYYRDRMRNIQATYKVKQDDSSGLGYSSRIRLIWDHNRLLGTFDMDVFKGSLVIDPGPDQDHFRADIEYSKFHEARAKDKESSEESGGDNDDDDEDDGDDEIAATREYRFKWRGINARIPHKPFNSALTVGKIRFGNGKIWGHFEAMSGVGFRGGRCEFHGKIPHGPCLVDMSIQEFIDKWNGYAEIEEDELPRTPTPRSTMEKPHDGAGSTPPSAEHIASRLEEWTEQDQQNFVEMITGIYDITSREIEEDWSSKSRGLMVRLHVDQQQGKVFGYFDIGIVDGFLSLDVSLEGLAHCRPMKFTWYGRGTFSGFSETGIGMITIKTRGGRTLEGVFGGMPDKNDGQIDFHGTRRMLPQGVSGRGAAYYRAHWEEYTCSKVVAMPTLPLGSPTRGIWGMGEGLAKRVSWKRNGESHKEVAARKTDESLE</sequence>
<organism evidence="2 3">
    <name type="scientific">Sclerotinia borealis (strain F-4128)</name>
    <dbReference type="NCBI Taxonomy" id="1432307"/>
    <lineage>
        <taxon>Eukaryota</taxon>
        <taxon>Fungi</taxon>
        <taxon>Dikarya</taxon>
        <taxon>Ascomycota</taxon>
        <taxon>Pezizomycotina</taxon>
        <taxon>Leotiomycetes</taxon>
        <taxon>Helotiales</taxon>
        <taxon>Sclerotiniaceae</taxon>
        <taxon>Sclerotinia</taxon>
    </lineage>
</organism>
<evidence type="ECO:0000313" key="2">
    <source>
        <dbReference type="EMBL" id="ESZ98712.1"/>
    </source>
</evidence>
<dbReference type="Proteomes" id="UP000019487">
    <property type="component" value="Unassembled WGS sequence"/>
</dbReference>
<feature type="compositionally biased region" description="Basic and acidic residues" evidence="1">
    <location>
        <begin position="459"/>
        <end position="477"/>
    </location>
</feature>
<feature type="region of interest" description="Disordered" evidence="1">
    <location>
        <begin position="123"/>
        <end position="148"/>
    </location>
</feature>
<keyword evidence="3" id="KW-1185">Reference proteome</keyword>